<name>A0ABV3BCM3_9ACTN</name>
<dbReference type="Proteomes" id="UP001551189">
    <property type="component" value="Unassembled WGS sequence"/>
</dbReference>
<feature type="chain" id="PRO_5045178633" description="Lipoprotein" evidence="1">
    <location>
        <begin position="33"/>
        <end position="303"/>
    </location>
</feature>
<dbReference type="SUPFAM" id="SSF89392">
    <property type="entry name" value="Prokaryotic lipoproteins and lipoprotein localization factors"/>
    <property type="match status" value="1"/>
</dbReference>
<evidence type="ECO:0000313" key="3">
    <source>
        <dbReference type="Proteomes" id="UP001551189"/>
    </source>
</evidence>
<evidence type="ECO:0000256" key="1">
    <source>
        <dbReference type="SAM" id="SignalP"/>
    </source>
</evidence>
<accession>A0ABV3BCM3</accession>
<evidence type="ECO:0000313" key="2">
    <source>
        <dbReference type="EMBL" id="MEU6807188.1"/>
    </source>
</evidence>
<keyword evidence="3" id="KW-1185">Reference proteome</keyword>
<dbReference type="RefSeq" id="WP_359703349.1">
    <property type="nucleotide sequence ID" value="NZ_JBEYXT010000478.1"/>
</dbReference>
<reference evidence="2 3" key="1">
    <citation type="submission" date="2024-06" db="EMBL/GenBank/DDBJ databases">
        <title>The Natural Products Discovery Center: Release of the First 8490 Sequenced Strains for Exploring Actinobacteria Biosynthetic Diversity.</title>
        <authorList>
            <person name="Kalkreuter E."/>
            <person name="Kautsar S.A."/>
            <person name="Yang D."/>
            <person name="Bader C.D."/>
            <person name="Teijaro C.N."/>
            <person name="Fluegel L."/>
            <person name="Davis C.M."/>
            <person name="Simpson J.R."/>
            <person name="Lauterbach L."/>
            <person name="Steele A.D."/>
            <person name="Gui C."/>
            <person name="Meng S."/>
            <person name="Li G."/>
            <person name="Viehrig K."/>
            <person name="Ye F."/>
            <person name="Su P."/>
            <person name="Kiefer A.F."/>
            <person name="Nichols A."/>
            <person name="Cepeda A.J."/>
            <person name="Yan W."/>
            <person name="Fan B."/>
            <person name="Jiang Y."/>
            <person name="Adhikari A."/>
            <person name="Zheng C.-J."/>
            <person name="Schuster L."/>
            <person name="Cowan T.M."/>
            <person name="Smanski M.J."/>
            <person name="Chevrette M.G."/>
            <person name="De Carvalho L.P.S."/>
            <person name="Shen B."/>
        </authorList>
    </citation>
    <scope>NUCLEOTIDE SEQUENCE [LARGE SCALE GENOMIC DNA]</scope>
    <source>
        <strain evidence="2 3">NPDC046851</strain>
    </source>
</reference>
<organism evidence="2 3">
    <name type="scientific">Streptomyces neyagawaensis</name>
    <dbReference type="NCBI Taxonomy" id="42238"/>
    <lineage>
        <taxon>Bacteria</taxon>
        <taxon>Bacillati</taxon>
        <taxon>Actinomycetota</taxon>
        <taxon>Actinomycetes</taxon>
        <taxon>Kitasatosporales</taxon>
        <taxon>Streptomycetaceae</taxon>
        <taxon>Streptomyces</taxon>
    </lineage>
</organism>
<evidence type="ECO:0008006" key="4">
    <source>
        <dbReference type="Google" id="ProtNLM"/>
    </source>
</evidence>
<dbReference type="InterPro" id="IPR029046">
    <property type="entry name" value="LolA/LolB/LppX"/>
</dbReference>
<protein>
    <recommendedName>
        <fullName evidence="4">Lipoprotein</fullName>
    </recommendedName>
</protein>
<dbReference type="Gene3D" id="2.50.20.20">
    <property type="match status" value="1"/>
</dbReference>
<sequence length="303" mass="31979">MRFRTAGSGRRRRAAAAAVVAAALLGGLSGCGTESDTADAAKLTPSQAVSRAAETTTGLTSLRYRVTGTVPEHGRIRAEASMGVDPSVMRMKITGIGATTDKPVEIRFVGGALYAQADTKVLGDTTGKHWTKAAPAVWGSGTADNRSYGVLPRQLEGSPLVQSTILAGARKVRETGTETVDGTRTVHYAGEVTSKGLRKAQTAARDKKTRELRMNGLDQFLGLSLRSGSELAMDLWIDGDGRAKRFRLRGDTRGLDAKGREVDTGPLDLTFTFLDVEPSVDIEPPAADDTLDLAELVGGAPKP</sequence>
<keyword evidence="1" id="KW-0732">Signal</keyword>
<proteinExistence type="predicted"/>
<dbReference type="EMBL" id="JBEYXT010000478">
    <property type="protein sequence ID" value="MEU6807188.1"/>
    <property type="molecule type" value="Genomic_DNA"/>
</dbReference>
<dbReference type="PROSITE" id="PS51257">
    <property type="entry name" value="PROKAR_LIPOPROTEIN"/>
    <property type="match status" value="1"/>
</dbReference>
<comment type="caution">
    <text evidence="2">The sequence shown here is derived from an EMBL/GenBank/DDBJ whole genome shotgun (WGS) entry which is preliminary data.</text>
</comment>
<feature type="signal peptide" evidence="1">
    <location>
        <begin position="1"/>
        <end position="32"/>
    </location>
</feature>
<gene>
    <name evidence="2" type="ORF">ABZ931_40485</name>
</gene>